<evidence type="ECO:0000256" key="1">
    <source>
        <dbReference type="SAM" id="Coils"/>
    </source>
</evidence>
<comment type="caution">
    <text evidence="4">The sequence shown here is derived from an EMBL/GenBank/DDBJ whole genome shotgun (WGS) entry which is preliminary data.</text>
</comment>
<dbReference type="RefSeq" id="WP_034248926.1">
    <property type="nucleotide sequence ID" value="NZ_BJYK01000009.1"/>
</dbReference>
<dbReference type="OrthoDB" id="3259161at2"/>
<evidence type="ECO:0000313" key="4">
    <source>
        <dbReference type="EMBL" id="GEN80900.1"/>
    </source>
</evidence>
<feature type="domain" description="DUF1023" evidence="3">
    <location>
        <begin position="323"/>
        <end position="488"/>
    </location>
</feature>
<reference evidence="4 5" key="1">
    <citation type="submission" date="2019-07" db="EMBL/GenBank/DDBJ databases">
        <title>Whole genome shotgun sequence of Actinotalea fermentans NBRC 105374.</title>
        <authorList>
            <person name="Hosoyama A."/>
            <person name="Uohara A."/>
            <person name="Ohji S."/>
            <person name="Ichikawa N."/>
        </authorList>
    </citation>
    <scope>NUCLEOTIDE SEQUENCE [LARGE SCALE GENOMIC DNA]</scope>
    <source>
        <strain evidence="4 5">NBRC 105374</strain>
    </source>
</reference>
<dbReference type="InterPro" id="IPR029058">
    <property type="entry name" value="AB_hydrolase_fold"/>
</dbReference>
<dbReference type="Pfam" id="PF06259">
    <property type="entry name" value="Abhydrolase_8"/>
    <property type="match status" value="1"/>
</dbReference>
<dbReference type="EMBL" id="BJYK01000009">
    <property type="protein sequence ID" value="GEN80900.1"/>
    <property type="molecule type" value="Genomic_DNA"/>
</dbReference>
<protein>
    <recommendedName>
        <fullName evidence="3">DUF1023 domain-containing protein</fullName>
    </recommendedName>
</protein>
<feature type="coiled-coil region" evidence="1">
    <location>
        <begin position="97"/>
        <end position="124"/>
    </location>
</feature>
<accession>A0A511Z0C2</accession>
<feature type="region of interest" description="Disordered" evidence="2">
    <location>
        <begin position="1"/>
        <end position="22"/>
    </location>
</feature>
<keyword evidence="1" id="KW-0175">Coiled coil</keyword>
<gene>
    <name evidence="4" type="ORF">AFE02nite_26340</name>
</gene>
<dbReference type="Proteomes" id="UP000321484">
    <property type="component" value="Unassembled WGS sequence"/>
</dbReference>
<name>A0A511Z0C2_9CELL</name>
<evidence type="ECO:0000256" key="2">
    <source>
        <dbReference type="SAM" id="MobiDB-lite"/>
    </source>
</evidence>
<dbReference type="InterPro" id="IPR010427">
    <property type="entry name" value="DUF1023"/>
</dbReference>
<evidence type="ECO:0000259" key="3">
    <source>
        <dbReference type="Pfam" id="PF06259"/>
    </source>
</evidence>
<feature type="region of interest" description="Disordered" evidence="2">
    <location>
        <begin position="583"/>
        <end position="611"/>
    </location>
</feature>
<dbReference type="SUPFAM" id="SSF53474">
    <property type="entry name" value="alpha/beta-Hydrolases"/>
    <property type="match status" value="1"/>
</dbReference>
<keyword evidence="5" id="KW-1185">Reference proteome</keyword>
<evidence type="ECO:0000313" key="5">
    <source>
        <dbReference type="Proteomes" id="UP000321484"/>
    </source>
</evidence>
<proteinExistence type="predicted"/>
<organism evidence="4 5">
    <name type="scientific">Actinotalea fermentans</name>
    <dbReference type="NCBI Taxonomy" id="43671"/>
    <lineage>
        <taxon>Bacteria</taxon>
        <taxon>Bacillati</taxon>
        <taxon>Actinomycetota</taxon>
        <taxon>Actinomycetes</taxon>
        <taxon>Micrococcales</taxon>
        <taxon>Cellulomonadaceae</taxon>
        <taxon>Actinotalea</taxon>
    </lineage>
</organism>
<sequence length="611" mass="63831">MTVAVPTVPPAPQRPAGDPAGASAWADGLRLAASLCDERGEWIGGEAVAMVGRDDGWTGAAAAAYRSSTYRPQVAAQSAATALRTVATAVYAYADALATLRGQADDLTERRANLADRASDLRALARGADPEDLALAQSLARSAAGLRWEVDAYARAVSALTADTRAAEQALLDALARYPDLATAQSALAATSGNDPAVASALVKAGGLPTGLSPDEARDWWAGLTDAERDAMVVEHPEIIGSLDGLPADARDTANRLLLDRDIETLEAREEAVGLDVDERAALANARTVRDQLASFVGQRDPLTREPLVAQLYDYEPGAFGGDGRALVSLGDLTTADNVAFFVPGLTTTVGSLGTNLTAMNELYQESRYADANASTACMVWIGYDAPSDLDSLTVATEGRARAGGAMLADDVAGFLASRGADEPNLTVIGHSYGSTTVAHGATGTGMDADSIVLLGSPGAGNNVDHASDLGIGAENVYVGSANSDPVSWLGGHGWVNLETLPGDLGLGNDPAEDDFGAHRFQAEVADETMWHVPTTYPPGAAAADWVIRALDDHTSYFRENSESLYNVAAIVTGHEDQILTAEHRTDPWYRSVQDPEGDRDATHQSHQGTP</sequence>
<dbReference type="AlphaFoldDB" id="A0A511Z0C2"/>